<accession>A2F815</accession>
<organism evidence="1 2">
    <name type="scientific">Trichomonas vaginalis (strain ATCC PRA-98 / G3)</name>
    <dbReference type="NCBI Taxonomy" id="412133"/>
    <lineage>
        <taxon>Eukaryota</taxon>
        <taxon>Metamonada</taxon>
        <taxon>Parabasalia</taxon>
        <taxon>Trichomonadida</taxon>
        <taxon>Trichomonadidae</taxon>
        <taxon>Trichomonas</taxon>
    </lineage>
</organism>
<gene>
    <name evidence="1" type="ORF">TVAG_321070</name>
</gene>
<dbReference type="EMBL" id="DS113656">
    <property type="protein sequence ID" value="EAX98947.1"/>
    <property type="molecule type" value="Genomic_DNA"/>
</dbReference>
<evidence type="ECO:0000313" key="1">
    <source>
        <dbReference type="EMBL" id="EAX98947.1"/>
    </source>
</evidence>
<proteinExistence type="predicted"/>
<evidence type="ECO:0000313" key="2">
    <source>
        <dbReference type="Proteomes" id="UP000001542"/>
    </source>
</evidence>
<dbReference type="RefSeq" id="XP_001311877.1">
    <property type="nucleotide sequence ID" value="XM_001311876.1"/>
</dbReference>
<reference evidence="1" key="1">
    <citation type="submission" date="2006-10" db="EMBL/GenBank/DDBJ databases">
        <authorList>
            <person name="Amadeo P."/>
            <person name="Zhao Q."/>
            <person name="Wortman J."/>
            <person name="Fraser-Liggett C."/>
            <person name="Carlton J."/>
        </authorList>
    </citation>
    <scope>NUCLEOTIDE SEQUENCE</scope>
    <source>
        <strain evidence="1">G3</strain>
    </source>
</reference>
<dbReference type="InParanoid" id="A2F815"/>
<dbReference type="VEuPathDB" id="TrichDB:TVAGG3_0383940"/>
<keyword evidence="2" id="KW-1185">Reference proteome</keyword>
<reference evidence="1" key="2">
    <citation type="journal article" date="2007" name="Science">
        <title>Draft genome sequence of the sexually transmitted pathogen Trichomonas vaginalis.</title>
        <authorList>
            <person name="Carlton J.M."/>
            <person name="Hirt R.P."/>
            <person name="Silva J.C."/>
            <person name="Delcher A.L."/>
            <person name="Schatz M."/>
            <person name="Zhao Q."/>
            <person name="Wortman J.R."/>
            <person name="Bidwell S.L."/>
            <person name="Alsmark U.C.M."/>
            <person name="Besteiro S."/>
            <person name="Sicheritz-Ponten T."/>
            <person name="Noel C.J."/>
            <person name="Dacks J.B."/>
            <person name="Foster P.G."/>
            <person name="Simillion C."/>
            <person name="Van de Peer Y."/>
            <person name="Miranda-Saavedra D."/>
            <person name="Barton G.J."/>
            <person name="Westrop G.D."/>
            <person name="Mueller S."/>
            <person name="Dessi D."/>
            <person name="Fiori P.L."/>
            <person name="Ren Q."/>
            <person name="Paulsen I."/>
            <person name="Zhang H."/>
            <person name="Bastida-Corcuera F.D."/>
            <person name="Simoes-Barbosa A."/>
            <person name="Brown M.T."/>
            <person name="Hayes R.D."/>
            <person name="Mukherjee M."/>
            <person name="Okumura C.Y."/>
            <person name="Schneider R."/>
            <person name="Smith A.J."/>
            <person name="Vanacova S."/>
            <person name="Villalvazo M."/>
            <person name="Haas B.J."/>
            <person name="Pertea M."/>
            <person name="Feldblyum T.V."/>
            <person name="Utterback T.R."/>
            <person name="Shu C.L."/>
            <person name="Osoegawa K."/>
            <person name="de Jong P.J."/>
            <person name="Hrdy I."/>
            <person name="Horvathova L."/>
            <person name="Zubacova Z."/>
            <person name="Dolezal P."/>
            <person name="Malik S.B."/>
            <person name="Logsdon J.M. Jr."/>
            <person name="Henze K."/>
            <person name="Gupta A."/>
            <person name="Wang C.C."/>
            <person name="Dunne R.L."/>
            <person name="Upcroft J.A."/>
            <person name="Upcroft P."/>
            <person name="White O."/>
            <person name="Salzberg S.L."/>
            <person name="Tang P."/>
            <person name="Chiu C.-H."/>
            <person name="Lee Y.-S."/>
            <person name="Embley T.M."/>
            <person name="Coombs G.H."/>
            <person name="Mottram J.C."/>
            <person name="Tachezy J."/>
            <person name="Fraser-Liggett C.M."/>
            <person name="Johnson P.J."/>
        </authorList>
    </citation>
    <scope>NUCLEOTIDE SEQUENCE [LARGE SCALE GENOMIC DNA]</scope>
    <source>
        <strain evidence="1">G3</strain>
    </source>
</reference>
<dbReference type="AlphaFoldDB" id="A2F815"/>
<name>A2F815_TRIV3</name>
<dbReference type="VEuPathDB" id="TrichDB:TVAG_321070"/>
<sequence length="132" mass="14736">MSGKSAKTEKEGKVTQKTLETALDESLTQLSEYIQAEPNEYQTVLLSLCAALDSKKYIKPASKKDQAIVTNELLKRNLIESGKVMELRSCAKKIASDNNIPLPSAIKVHDALIAWFKVKMPLIEQKYPISRT</sequence>
<dbReference type="Proteomes" id="UP000001542">
    <property type="component" value="Unassembled WGS sequence"/>
</dbReference>
<dbReference type="KEGG" id="tva:4756750"/>
<protein>
    <submittedName>
        <fullName evidence="1">Uncharacterized protein</fullName>
    </submittedName>
</protein>